<organism evidence="2 3">
    <name type="scientific">Synechocystis salina LEGE 00031</name>
    <dbReference type="NCBI Taxonomy" id="1828736"/>
    <lineage>
        <taxon>Bacteria</taxon>
        <taxon>Bacillati</taxon>
        <taxon>Cyanobacteriota</taxon>
        <taxon>Cyanophyceae</taxon>
        <taxon>Synechococcales</taxon>
        <taxon>Merismopediaceae</taxon>
        <taxon>Synechocystis</taxon>
    </lineage>
</organism>
<comment type="caution">
    <text evidence="2">The sequence shown here is derived from an EMBL/GenBank/DDBJ whole genome shotgun (WGS) entry which is preliminary data.</text>
</comment>
<protein>
    <submittedName>
        <fullName evidence="2">Uncharacterized protein</fullName>
    </submittedName>
</protein>
<name>A0ABR9VWV1_9SYNC</name>
<feature type="signal peptide" evidence="1">
    <location>
        <begin position="1"/>
        <end position="28"/>
    </location>
</feature>
<proteinExistence type="predicted"/>
<accession>A0ABR9VWV1</accession>
<evidence type="ECO:0000313" key="3">
    <source>
        <dbReference type="Proteomes" id="UP000658720"/>
    </source>
</evidence>
<keyword evidence="1" id="KW-0732">Signal</keyword>
<dbReference type="EMBL" id="JADEVV010000042">
    <property type="protein sequence ID" value="MBE9254888.1"/>
    <property type="molecule type" value="Genomic_DNA"/>
</dbReference>
<feature type="chain" id="PRO_5046265628" evidence="1">
    <location>
        <begin position="29"/>
        <end position="170"/>
    </location>
</feature>
<keyword evidence="3" id="KW-1185">Reference proteome</keyword>
<gene>
    <name evidence="2" type="ORF">IQ217_13775</name>
</gene>
<evidence type="ECO:0000313" key="2">
    <source>
        <dbReference type="EMBL" id="MBE9254888.1"/>
    </source>
</evidence>
<dbReference type="Proteomes" id="UP000658720">
    <property type="component" value="Unassembled WGS sequence"/>
</dbReference>
<dbReference type="RefSeq" id="WP_194020383.1">
    <property type="nucleotide sequence ID" value="NZ_JADEVV010000042.1"/>
</dbReference>
<evidence type="ECO:0000256" key="1">
    <source>
        <dbReference type="SAM" id="SignalP"/>
    </source>
</evidence>
<sequence>MFNSRPLTTSLTLLAMAFVGLTSIASTARVEAQDPPATTYQPGFWQPIGRFDPKRPVKVKLVNETDLALDYDITNLESFPPTVVAPGESAMLENFGNNAYIMVYPDNATPSTPEQSFVLKFTVPVDARTQMVGEDNVAVITVTKGDVNIENRFYGHRSINLQPTGAIFFY</sequence>
<reference evidence="2 3" key="1">
    <citation type="submission" date="2020-10" db="EMBL/GenBank/DDBJ databases">
        <authorList>
            <person name="Castelo-Branco R."/>
            <person name="Eusebio N."/>
            <person name="Adriana R."/>
            <person name="Vieira A."/>
            <person name="Brugerolle De Fraissinette N."/>
            <person name="Rezende De Castro R."/>
            <person name="Schneider M.P."/>
            <person name="Vasconcelos V."/>
            <person name="Leao P.N."/>
        </authorList>
    </citation>
    <scope>NUCLEOTIDE SEQUENCE [LARGE SCALE GENOMIC DNA]</scope>
    <source>
        <strain evidence="2 3">LEGE 00031</strain>
    </source>
</reference>